<accession>A0A0A9DWG8</accession>
<reference evidence="1" key="1">
    <citation type="submission" date="2014-09" db="EMBL/GenBank/DDBJ databases">
        <authorList>
            <person name="Magalhaes I.L.F."/>
            <person name="Oliveira U."/>
            <person name="Santos F.R."/>
            <person name="Vidigal T.H.D.A."/>
            <person name="Brescovit A.D."/>
            <person name="Santos A.J."/>
        </authorList>
    </citation>
    <scope>NUCLEOTIDE SEQUENCE</scope>
    <source>
        <tissue evidence="1">Shoot tissue taken approximately 20 cm above the soil surface</tissue>
    </source>
</reference>
<name>A0A0A9DWG8_ARUDO</name>
<dbReference type="EMBL" id="GBRH01205784">
    <property type="protein sequence ID" value="JAD92111.1"/>
    <property type="molecule type" value="Transcribed_RNA"/>
</dbReference>
<evidence type="ECO:0000313" key="1">
    <source>
        <dbReference type="EMBL" id="JAD92111.1"/>
    </source>
</evidence>
<dbReference type="AlphaFoldDB" id="A0A0A9DWG8"/>
<reference evidence="1" key="2">
    <citation type="journal article" date="2015" name="Data Brief">
        <title>Shoot transcriptome of the giant reed, Arundo donax.</title>
        <authorList>
            <person name="Barrero R.A."/>
            <person name="Guerrero F.D."/>
            <person name="Moolhuijzen P."/>
            <person name="Goolsby J.A."/>
            <person name="Tidwell J."/>
            <person name="Bellgard S.E."/>
            <person name="Bellgard M.I."/>
        </authorList>
    </citation>
    <scope>NUCLEOTIDE SEQUENCE</scope>
    <source>
        <tissue evidence="1">Shoot tissue taken approximately 20 cm above the soil surface</tissue>
    </source>
</reference>
<protein>
    <submittedName>
        <fullName evidence="1">Uncharacterized protein</fullName>
    </submittedName>
</protein>
<proteinExistence type="predicted"/>
<organism evidence="1">
    <name type="scientific">Arundo donax</name>
    <name type="common">Giant reed</name>
    <name type="synonym">Donax arundinaceus</name>
    <dbReference type="NCBI Taxonomy" id="35708"/>
    <lineage>
        <taxon>Eukaryota</taxon>
        <taxon>Viridiplantae</taxon>
        <taxon>Streptophyta</taxon>
        <taxon>Embryophyta</taxon>
        <taxon>Tracheophyta</taxon>
        <taxon>Spermatophyta</taxon>
        <taxon>Magnoliopsida</taxon>
        <taxon>Liliopsida</taxon>
        <taxon>Poales</taxon>
        <taxon>Poaceae</taxon>
        <taxon>PACMAD clade</taxon>
        <taxon>Arundinoideae</taxon>
        <taxon>Arundineae</taxon>
        <taxon>Arundo</taxon>
    </lineage>
</organism>
<sequence length="52" mass="6082">MASISTQIILWFRYGIHNFNSLTGMTHVANLHTKYLNRARNDLLLKFSFRGL</sequence>